<dbReference type="SUPFAM" id="SSF46689">
    <property type="entry name" value="Homeodomain-like"/>
    <property type="match status" value="1"/>
</dbReference>
<dbReference type="Pfam" id="PF00501">
    <property type="entry name" value="AMP-binding"/>
    <property type="match status" value="1"/>
</dbReference>
<dbReference type="PROSITE" id="PS01117">
    <property type="entry name" value="HTH_MARR_1"/>
    <property type="match status" value="1"/>
</dbReference>
<feature type="compositionally biased region" description="Basic residues" evidence="4">
    <location>
        <begin position="864"/>
        <end position="879"/>
    </location>
</feature>
<keyword evidence="2" id="KW-0238">DNA-binding</keyword>
<dbReference type="GO" id="GO:0003700">
    <property type="term" value="F:DNA-binding transcription factor activity"/>
    <property type="evidence" value="ECO:0007669"/>
    <property type="project" value="InterPro"/>
</dbReference>
<dbReference type="SUPFAM" id="SSF46785">
    <property type="entry name" value="Winged helix' DNA-binding domain"/>
    <property type="match status" value="1"/>
</dbReference>
<feature type="domain" description="HTH marR-type" evidence="5">
    <location>
        <begin position="489"/>
        <end position="617"/>
    </location>
</feature>
<dbReference type="Pfam" id="PF17939">
    <property type="entry name" value="TetR_C_30"/>
    <property type="match status" value="1"/>
</dbReference>
<dbReference type="Gene3D" id="1.10.357.10">
    <property type="entry name" value="Tetracycline Repressor, domain 2"/>
    <property type="match status" value="1"/>
</dbReference>
<dbReference type="InterPro" id="IPR036271">
    <property type="entry name" value="Tet_transcr_reg_TetR-rel_C_sf"/>
</dbReference>
<dbReference type="Gene3D" id="1.10.10.10">
    <property type="entry name" value="Winged helix-like DNA-binding domain superfamily/Winged helix DNA-binding domain"/>
    <property type="match status" value="1"/>
</dbReference>
<evidence type="ECO:0000313" key="7">
    <source>
        <dbReference type="Proteomes" id="UP000250235"/>
    </source>
</evidence>
<keyword evidence="3" id="KW-0804">Transcription</keyword>
<dbReference type="InterPro" id="IPR000873">
    <property type="entry name" value="AMP-dep_synth/lig_dom"/>
</dbReference>
<dbReference type="GO" id="GO:0003677">
    <property type="term" value="F:DNA binding"/>
    <property type="evidence" value="ECO:0007669"/>
    <property type="project" value="UniProtKB-KW"/>
</dbReference>
<dbReference type="PROSITE" id="PS01081">
    <property type="entry name" value="HTH_TETR_1"/>
    <property type="match status" value="1"/>
</dbReference>
<feature type="region of interest" description="Disordered" evidence="4">
    <location>
        <begin position="1019"/>
        <end position="1043"/>
    </location>
</feature>
<proteinExistence type="predicted"/>
<keyword evidence="1" id="KW-0805">Transcription regulation</keyword>
<protein>
    <submittedName>
        <fullName evidence="6">AMP-binding enzyme</fullName>
    </submittedName>
</protein>
<dbReference type="Gene3D" id="3.40.50.12780">
    <property type="entry name" value="N-terminal domain of ligase-like"/>
    <property type="match status" value="1"/>
</dbReference>
<dbReference type="InterPro" id="IPR036388">
    <property type="entry name" value="WH-like_DNA-bd_sf"/>
</dbReference>
<reference evidence="6 7" key="1">
    <citation type="journal article" date="2015" name="Proc. Natl. Acad. Sci. U.S.A.">
        <title>The resurrection genome of Boea hygrometrica: A blueprint for survival of dehydration.</title>
        <authorList>
            <person name="Xiao L."/>
            <person name="Yang G."/>
            <person name="Zhang L."/>
            <person name="Yang X."/>
            <person name="Zhao S."/>
            <person name="Ji Z."/>
            <person name="Zhou Q."/>
            <person name="Hu M."/>
            <person name="Wang Y."/>
            <person name="Chen M."/>
            <person name="Xu Y."/>
            <person name="Jin H."/>
            <person name="Xiao X."/>
            <person name="Hu G."/>
            <person name="Bao F."/>
            <person name="Hu Y."/>
            <person name="Wan P."/>
            <person name="Li L."/>
            <person name="Deng X."/>
            <person name="Kuang T."/>
            <person name="Xiang C."/>
            <person name="Zhu J.K."/>
            <person name="Oliver M.J."/>
            <person name="He Y."/>
        </authorList>
    </citation>
    <scope>NUCLEOTIDE SEQUENCE [LARGE SCALE GENOMIC DNA]</scope>
    <source>
        <strain evidence="7">cv. XS01</strain>
    </source>
</reference>
<sequence length="1272" mass="136006">MFHANGWGLPFAAPAVGAKLVLPGRHTDGASLATLMRNEGVTIAVGVHTVWLGVIDHLDAVGGELPALKRVLIGGSKCPDALIRRIEERLGVHVQTSWGMTELSPTGTIATPGAPSSTEQGSGRPILGIDLKLTDADGATLPQQRGVVGHLWVKGGSVIDRYYKAATSALDDEGYFGTGDLASLDDDGNLTIHGRSKDLIKSGGEWINPAEIEGIVGQHPAVGLVAVIGRADDKWGERPVLVVEPRAGQALEAADLLVYLKGKVVDWWIPDKVELVNAMPLAATGKIDKNQLRARYGRIGGNGLHGVTLRDVAKRVDVHTTLVNYYFKDKQSLFEAVFARRAGVTSDRRMAALEQYEAEAGDTPTVEGALHAFLDTDLDLYYEGGENWMNYGTFGARVSNTPEGAALMDVYFDPVVLKLVSILKRALPEHSEQDIFWGYHFVTGALMNTLARTGRIDRLSGGLCRSDDFPAAARMVKSTRHHAAMEIAVNELTAAIGQMLRRLRAETGSDELNLSQLSVLARLDRHGAMTTAELARAESMKPQSMGTILAGLEQAGLLERAPHPTDGRQVLFALTTEGTAMRRKRGIAKREWLLAAMATLEPDELKTLLDAIPLIKRLSESEPICTLLIKRHHPQGNPGMINWLHELSYFFGGLFLANAIPHFVSGVMGRPFQSPFAKPRGVGLSSSTVNVVWGFANAVVAYLLIVRAGLDLHDAPSVLAMGAALTHEHRNRRAGDGYGGYAAAIDLEDHHRRRAGFVPCAAGCDDRQCVALQPRRGLAHRPADHPMGEQRLSAGAYAGVADEWLAGGTHWRQGDVPVVLRGVHAVFRVVRVGVVGAVADRLPRTARHQRRLAGAHGADDAGARRRQAHATRDRLRRRAGAAGADLRADGGGPDPAACVVALAVPGEFPGGRVGMAARHGVPAARWRGPTRAQAGLDRPGLALAGPVDLAVWHRPHRHAHGPGGAAAGGAAARRVPVERTPQGRRCAGRPAAVQGQGVPVIGLDPVLVQWRDVHRADADTDLPDPCRRPLPRRDGPAAGAAGPGHVVHVSVHGRTDQALRHPQPRHRRRAAGAGGHLAIPVPGQPWSAAVAAGAGVVRARRRPERGGHPVDLRGLRIRPQARTADGDHLAQHRATSRWPDLHHAMRHIPGLACHDTACTGAGHECLCVGIRAALRVACRHGDTGLAPAPCDGGCGGDARRIVMRQGRAGSLFRVGTDVRGSTAPGPMIDHSREPLRLFAVSGQRRYGSRRPPERVAEQSDIRHLAGSSDPAR</sequence>
<evidence type="ECO:0000256" key="3">
    <source>
        <dbReference type="ARBA" id="ARBA00023163"/>
    </source>
</evidence>
<evidence type="ECO:0000256" key="4">
    <source>
        <dbReference type="SAM" id="MobiDB-lite"/>
    </source>
</evidence>
<dbReference type="Gene3D" id="3.30.300.30">
    <property type="match status" value="1"/>
</dbReference>
<accession>A0A2Z6ZZU8</accession>
<dbReference type="InterPro" id="IPR036390">
    <property type="entry name" value="WH_DNA-bd_sf"/>
</dbReference>
<name>A0A2Z6ZZU8_9LAMI</name>
<feature type="region of interest" description="Disordered" evidence="4">
    <location>
        <begin position="848"/>
        <end position="890"/>
    </location>
</feature>
<feature type="region of interest" description="Disordered" evidence="4">
    <location>
        <begin position="1243"/>
        <end position="1272"/>
    </location>
</feature>
<dbReference type="PANTHER" id="PTHR43767:SF11">
    <property type="entry name" value="MEDIUM-CHAIN-FATTY-ACID--COA LIGASE"/>
    <property type="match status" value="1"/>
</dbReference>
<evidence type="ECO:0000259" key="5">
    <source>
        <dbReference type="PROSITE" id="PS50995"/>
    </source>
</evidence>
<dbReference type="PROSITE" id="PS50995">
    <property type="entry name" value="HTH_MARR_2"/>
    <property type="match status" value="1"/>
</dbReference>
<feature type="compositionally biased region" description="Basic and acidic residues" evidence="4">
    <location>
        <begin position="1250"/>
        <end position="1263"/>
    </location>
</feature>
<dbReference type="InterPro" id="IPR009057">
    <property type="entry name" value="Homeodomain-like_sf"/>
</dbReference>
<dbReference type="InterPro" id="IPR045851">
    <property type="entry name" value="AMP-bd_C_sf"/>
</dbReference>
<evidence type="ECO:0000256" key="1">
    <source>
        <dbReference type="ARBA" id="ARBA00023015"/>
    </source>
</evidence>
<dbReference type="EMBL" id="KV020168">
    <property type="protein sequence ID" value="KZV14878.1"/>
    <property type="molecule type" value="Genomic_DNA"/>
</dbReference>
<dbReference type="SUPFAM" id="SSF56801">
    <property type="entry name" value="Acetyl-CoA synthetase-like"/>
    <property type="match status" value="1"/>
</dbReference>
<dbReference type="InterPro" id="IPR050237">
    <property type="entry name" value="ATP-dep_AMP-bd_enzyme"/>
</dbReference>
<evidence type="ECO:0000313" key="6">
    <source>
        <dbReference type="EMBL" id="KZV14878.1"/>
    </source>
</evidence>
<dbReference type="Pfam" id="PF00440">
    <property type="entry name" value="TetR_N"/>
    <property type="match status" value="1"/>
</dbReference>
<dbReference type="InterPro" id="IPR000835">
    <property type="entry name" value="HTH_MarR-typ"/>
</dbReference>
<dbReference type="SUPFAM" id="SSF48498">
    <property type="entry name" value="Tetracyclin repressor-like, C-terminal domain"/>
    <property type="match status" value="1"/>
</dbReference>
<dbReference type="InterPro" id="IPR025110">
    <property type="entry name" value="AMP-bd_C"/>
</dbReference>
<dbReference type="SMART" id="SM00347">
    <property type="entry name" value="HTH_MARR"/>
    <property type="match status" value="1"/>
</dbReference>
<dbReference type="Pfam" id="PF01047">
    <property type="entry name" value="MarR"/>
    <property type="match status" value="1"/>
</dbReference>
<dbReference type="InterPro" id="IPR023772">
    <property type="entry name" value="DNA-bd_HTH_TetR-type_CS"/>
</dbReference>
<dbReference type="PANTHER" id="PTHR43767">
    <property type="entry name" value="LONG-CHAIN-FATTY-ACID--COA LIGASE"/>
    <property type="match status" value="1"/>
</dbReference>
<dbReference type="GO" id="GO:0016877">
    <property type="term" value="F:ligase activity, forming carbon-sulfur bonds"/>
    <property type="evidence" value="ECO:0007669"/>
    <property type="project" value="UniProtKB-ARBA"/>
</dbReference>
<dbReference type="AlphaFoldDB" id="A0A2Z6ZZU8"/>
<dbReference type="InterPro" id="IPR023187">
    <property type="entry name" value="Tscrpt_reg_MarR-type_CS"/>
</dbReference>
<evidence type="ECO:0000256" key="2">
    <source>
        <dbReference type="ARBA" id="ARBA00023125"/>
    </source>
</evidence>
<keyword evidence="7" id="KW-1185">Reference proteome</keyword>
<gene>
    <name evidence="6" type="ORF">F511_08518</name>
</gene>
<dbReference type="InterPro" id="IPR042099">
    <property type="entry name" value="ANL_N_sf"/>
</dbReference>
<feature type="compositionally biased region" description="Basic and acidic residues" evidence="4">
    <location>
        <begin position="1019"/>
        <end position="1035"/>
    </location>
</feature>
<dbReference type="OrthoDB" id="10253115at2759"/>
<organism evidence="6 7">
    <name type="scientific">Dorcoceras hygrometricum</name>
    <dbReference type="NCBI Taxonomy" id="472368"/>
    <lineage>
        <taxon>Eukaryota</taxon>
        <taxon>Viridiplantae</taxon>
        <taxon>Streptophyta</taxon>
        <taxon>Embryophyta</taxon>
        <taxon>Tracheophyta</taxon>
        <taxon>Spermatophyta</taxon>
        <taxon>Magnoliopsida</taxon>
        <taxon>eudicotyledons</taxon>
        <taxon>Gunneridae</taxon>
        <taxon>Pentapetalae</taxon>
        <taxon>asterids</taxon>
        <taxon>lamiids</taxon>
        <taxon>Lamiales</taxon>
        <taxon>Gesneriaceae</taxon>
        <taxon>Didymocarpoideae</taxon>
        <taxon>Trichosporeae</taxon>
        <taxon>Loxocarpinae</taxon>
        <taxon>Dorcoceras</taxon>
    </lineage>
</organism>
<dbReference type="InterPro" id="IPR041586">
    <property type="entry name" value="PsrA_TetR_C"/>
</dbReference>
<dbReference type="Proteomes" id="UP000250235">
    <property type="component" value="Unassembled WGS sequence"/>
</dbReference>
<dbReference type="InterPro" id="IPR001647">
    <property type="entry name" value="HTH_TetR"/>
</dbReference>
<dbReference type="Pfam" id="PF13193">
    <property type="entry name" value="AMP-binding_C"/>
    <property type="match status" value="1"/>
</dbReference>